<name>A0A0F8Z7F3_9ZZZZ</name>
<sequence>MFDYKGKHKNRRGYKVSIIQHVKSKIVVADIITSANVSDKNLLLTTVRHAVTILGPDVIKTLIFDKGYWDGKTLFKLKVHYGIDFIIPAKANLNVTKRIKELAQKEGFKKINPGLEIAHFKQITDAPNYKGELRAIVVKDRNFKKKRKTNQPVYAYLTSLSWDNALAVYQGYKQRWVIENNAIKELCQYWIFGDVHCTKFNAIRAHIMFSVIMFNLHILFKSKYGRRFTEISIAAKKTPSFVPSYVIVYWGDYFGISDIKEYTKILSAGYKVPP</sequence>
<evidence type="ECO:0000259" key="1">
    <source>
        <dbReference type="Pfam" id="PF01609"/>
    </source>
</evidence>
<dbReference type="GO" id="GO:0006313">
    <property type="term" value="P:DNA transposition"/>
    <property type="evidence" value="ECO:0007669"/>
    <property type="project" value="InterPro"/>
</dbReference>
<accession>A0A0F8Z7F3</accession>
<dbReference type="SUPFAM" id="SSF53098">
    <property type="entry name" value="Ribonuclease H-like"/>
    <property type="match status" value="1"/>
</dbReference>
<dbReference type="Pfam" id="PF01609">
    <property type="entry name" value="DDE_Tnp_1"/>
    <property type="match status" value="1"/>
</dbReference>
<evidence type="ECO:0000313" key="2">
    <source>
        <dbReference type="EMBL" id="KKK56036.1"/>
    </source>
</evidence>
<protein>
    <recommendedName>
        <fullName evidence="1">Transposase IS4-like domain-containing protein</fullName>
    </recommendedName>
</protein>
<dbReference type="InterPro" id="IPR012337">
    <property type="entry name" value="RNaseH-like_sf"/>
</dbReference>
<comment type="caution">
    <text evidence="2">The sequence shown here is derived from an EMBL/GenBank/DDBJ whole genome shotgun (WGS) entry which is preliminary data.</text>
</comment>
<dbReference type="GO" id="GO:0004803">
    <property type="term" value="F:transposase activity"/>
    <property type="evidence" value="ECO:0007669"/>
    <property type="project" value="InterPro"/>
</dbReference>
<feature type="domain" description="Transposase IS4-like" evidence="1">
    <location>
        <begin position="4"/>
        <end position="216"/>
    </location>
</feature>
<reference evidence="2" key="1">
    <citation type="journal article" date="2015" name="Nature">
        <title>Complex archaea that bridge the gap between prokaryotes and eukaryotes.</title>
        <authorList>
            <person name="Spang A."/>
            <person name="Saw J.H."/>
            <person name="Jorgensen S.L."/>
            <person name="Zaremba-Niedzwiedzka K."/>
            <person name="Martijn J."/>
            <person name="Lind A.E."/>
            <person name="van Eijk R."/>
            <person name="Schleper C."/>
            <person name="Guy L."/>
            <person name="Ettema T.J."/>
        </authorList>
    </citation>
    <scope>NUCLEOTIDE SEQUENCE</scope>
</reference>
<dbReference type="AlphaFoldDB" id="A0A0F8Z7F3"/>
<proteinExistence type="predicted"/>
<dbReference type="InterPro" id="IPR002559">
    <property type="entry name" value="Transposase_11"/>
</dbReference>
<gene>
    <name evidence="2" type="ORF">LCGC14_3068560</name>
</gene>
<dbReference type="EMBL" id="LAZR01065192">
    <property type="protein sequence ID" value="KKK56036.1"/>
    <property type="molecule type" value="Genomic_DNA"/>
</dbReference>
<organism evidence="2">
    <name type="scientific">marine sediment metagenome</name>
    <dbReference type="NCBI Taxonomy" id="412755"/>
    <lineage>
        <taxon>unclassified sequences</taxon>
        <taxon>metagenomes</taxon>
        <taxon>ecological metagenomes</taxon>
    </lineage>
</organism>
<dbReference type="GO" id="GO:0003677">
    <property type="term" value="F:DNA binding"/>
    <property type="evidence" value="ECO:0007669"/>
    <property type="project" value="InterPro"/>
</dbReference>